<accession>A0A3B4X347</accession>
<name>A0A3B4X347_SERLL</name>
<evidence type="ECO:0000259" key="1">
    <source>
        <dbReference type="PROSITE" id="PS50878"/>
    </source>
</evidence>
<proteinExistence type="predicted"/>
<feature type="domain" description="Reverse transcriptase" evidence="1">
    <location>
        <begin position="1"/>
        <end position="123"/>
    </location>
</feature>
<reference evidence="2" key="1">
    <citation type="submission" date="2025-08" db="UniProtKB">
        <authorList>
            <consortium name="Ensembl"/>
        </authorList>
    </citation>
    <scope>IDENTIFICATION</scope>
</reference>
<dbReference type="Ensembl" id="ENSSLDT00000010919.1">
    <property type="protein sequence ID" value="ENSSLDP00000010535.1"/>
    <property type="gene ID" value="ENSSLDG00000008400.1"/>
</dbReference>
<evidence type="ECO:0000313" key="3">
    <source>
        <dbReference type="Proteomes" id="UP000261360"/>
    </source>
</evidence>
<sequence>PGLRPAVIFTNGIMSFSFQLSRGTRQGSPLSPLIFTLFLEPLAIPLWNNINITGVRAGEVEHKLFSYAHDSLLVPENLEVGVPEICSIIDSFSKISGYTINWAMPLSSMDARGHYLLYLGIELTRCLKKIMEKHILPILQTIQTSLKNWAKMNISLLGKLILKMMIAPKINYILYMLPLSFPHRLLKKFNTMRGSFCMVQEKTVDKWETILLGNMDHLRHTGPW</sequence>
<dbReference type="Proteomes" id="UP000261360">
    <property type="component" value="Unplaced"/>
</dbReference>
<reference evidence="2" key="2">
    <citation type="submission" date="2025-09" db="UniProtKB">
        <authorList>
            <consortium name="Ensembl"/>
        </authorList>
    </citation>
    <scope>IDENTIFICATION</scope>
</reference>
<dbReference type="STRING" id="1841481.ENSSLDP00000010535"/>
<organism evidence="2 3">
    <name type="scientific">Seriola lalandi dorsalis</name>
    <dbReference type="NCBI Taxonomy" id="1841481"/>
    <lineage>
        <taxon>Eukaryota</taxon>
        <taxon>Metazoa</taxon>
        <taxon>Chordata</taxon>
        <taxon>Craniata</taxon>
        <taxon>Vertebrata</taxon>
        <taxon>Euteleostomi</taxon>
        <taxon>Actinopterygii</taxon>
        <taxon>Neopterygii</taxon>
        <taxon>Teleostei</taxon>
        <taxon>Neoteleostei</taxon>
        <taxon>Acanthomorphata</taxon>
        <taxon>Carangaria</taxon>
        <taxon>Carangiformes</taxon>
        <taxon>Carangidae</taxon>
        <taxon>Seriola</taxon>
    </lineage>
</organism>
<dbReference type="GeneTree" id="ENSGT00940000163630"/>
<keyword evidence="3" id="KW-1185">Reference proteome</keyword>
<dbReference type="AlphaFoldDB" id="A0A3B4X347"/>
<dbReference type="PANTHER" id="PTHR31635:SF196">
    <property type="entry name" value="REVERSE TRANSCRIPTASE DOMAIN-CONTAINING PROTEIN-RELATED"/>
    <property type="match status" value="1"/>
</dbReference>
<dbReference type="PROSITE" id="PS50878">
    <property type="entry name" value="RT_POL"/>
    <property type="match status" value="1"/>
</dbReference>
<dbReference type="PANTHER" id="PTHR31635">
    <property type="entry name" value="REVERSE TRANSCRIPTASE DOMAIN-CONTAINING PROTEIN-RELATED"/>
    <property type="match status" value="1"/>
</dbReference>
<protein>
    <recommendedName>
        <fullName evidence="1">Reverse transcriptase domain-containing protein</fullName>
    </recommendedName>
</protein>
<evidence type="ECO:0000313" key="2">
    <source>
        <dbReference type="Ensembl" id="ENSSLDP00000010535.1"/>
    </source>
</evidence>
<dbReference type="InterPro" id="IPR000477">
    <property type="entry name" value="RT_dom"/>
</dbReference>